<dbReference type="Proteomes" id="UP000298390">
    <property type="component" value="Unassembled WGS sequence"/>
</dbReference>
<evidence type="ECO:0000313" key="2">
    <source>
        <dbReference type="EMBL" id="TFY53916.1"/>
    </source>
</evidence>
<protein>
    <submittedName>
        <fullName evidence="2">Uncharacterized protein</fullName>
    </submittedName>
</protein>
<dbReference type="AlphaFoldDB" id="A0A4Y9XUV7"/>
<proteinExistence type="predicted"/>
<evidence type="ECO:0000313" key="3">
    <source>
        <dbReference type="Proteomes" id="UP000298390"/>
    </source>
</evidence>
<organism evidence="2 3">
    <name type="scientific">Rhodofomes roseus</name>
    <dbReference type="NCBI Taxonomy" id="34475"/>
    <lineage>
        <taxon>Eukaryota</taxon>
        <taxon>Fungi</taxon>
        <taxon>Dikarya</taxon>
        <taxon>Basidiomycota</taxon>
        <taxon>Agaricomycotina</taxon>
        <taxon>Agaricomycetes</taxon>
        <taxon>Polyporales</taxon>
        <taxon>Rhodofomes</taxon>
    </lineage>
</organism>
<accession>A0A4Y9XUV7</accession>
<comment type="caution">
    <text evidence="2">The sequence shown here is derived from an EMBL/GenBank/DDBJ whole genome shotgun (WGS) entry which is preliminary data.</text>
</comment>
<dbReference type="EMBL" id="SEKV01000760">
    <property type="protein sequence ID" value="TFY53916.1"/>
    <property type="molecule type" value="Genomic_DNA"/>
</dbReference>
<evidence type="ECO:0000256" key="1">
    <source>
        <dbReference type="SAM" id="MobiDB-lite"/>
    </source>
</evidence>
<name>A0A4Y9XUV7_9APHY</name>
<sequence>MLIFTLQAVGFVAPLIYALQVVLLSRFYINLHEANSMDQPSAESQMSDLRFTRVVGSLARSFSYGKNSLETPEEDVDESESVEVLAPDGSEELVSEEGSVGADPSSAEIIAV</sequence>
<reference evidence="2 3" key="1">
    <citation type="submission" date="2019-01" db="EMBL/GenBank/DDBJ databases">
        <title>Genome sequencing of the rare red list fungi Fomitopsis rosea.</title>
        <authorList>
            <person name="Buettner E."/>
            <person name="Kellner H."/>
        </authorList>
    </citation>
    <scope>NUCLEOTIDE SEQUENCE [LARGE SCALE GENOMIC DNA]</scope>
    <source>
        <strain evidence="2 3">DSM 105464</strain>
    </source>
</reference>
<feature type="region of interest" description="Disordered" evidence="1">
    <location>
        <begin position="90"/>
        <end position="112"/>
    </location>
</feature>
<gene>
    <name evidence="2" type="ORF">EVJ58_g9173</name>
</gene>